<accession>A0A8J2SS02</accession>
<evidence type="ECO:0000313" key="1">
    <source>
        <dbReference type="EMBL" id="CAH0378968.1"/>
    </source>
</evidence>
<dbReference type="Proteomes" id="UP000789595">
    <property type="component" value="Unassembled WGS sequence"/>
</dbReference>
<sequence>MADDEGAFDAADVMSNIVRTNTVPPPKRKPSRLLALSMLAAVTAATLSDNRGLRNAVGVVIAREGTDASAKPIWKALSPKNTREGISGSLHSIMLKPATAAGRKLAQAARGTKCFMFKQDQCPSMIYKDTVFMLTASGLLCVAYTISYVNGKVGCSKNYTKHNKGRKCKGWQCFVDLHHVATRSYLSGLCFVPNAINKLIEKIVNPRPVHGLPDKNIEASYKAHKPHVILDNISELKGHEDSIRAGDVDCVECQRGTSKGHPSKLLLTSLMPGQPNFVYLKRADSAHRRLAGVGTRDEGIYQFVSTSRPDFIHPSCVIQVYTHIPPKGSGQPKNQKLIRVLHCRCPILGIGGTKVGGGSSGEESKSKTWPVVLHHLGKDDLSLVVFCHNEVNLALDFIP</sequence>
<reference evidence="1" key="1">
    <citation type="submission" date="2021-11" db="EMBL/GenBank/DDBJ databases">
        <authorList>
            <consortium name="Genoscope - CEA"/>
            <person name="William W."/>
        </authorList>
    </citation>
    <scope>NUCLEOTIDE SEQUENCE</scope>
</reference>
<gene>
    <name evidence="1" type="ORF">PECAL_6P05690</name>
</gene>
<dbReference type="EMBL" id="CAKKNE010000006">
    <property type="protein sequence ID" value="CAH0378968.1"/>
    <property type="molecule type" value="Genomic_DNA"/>
</dbReference>
<name>A0A8J2SS02_9STRA</name>
<protein>
    <submittedName>
        <fullName evidence="1">Uncharacterized protein</fullName>
    </submittedName>
</protein>
<proteinExistence type="predicted"/>
<dbReference type="AlphaFoldDB" id="A0A8J2SS02"/>
<evidence type="ECO:0000313" key="2">
    <source>
        <dbReference type="Proteomes" id="UP000789595"/>
    </source>
</evidence>
<keyword evidence="2" id="KW-1185">Reference proteome</keyword>
<organism evidence="1 2">
    <name type="scientific">Pelagomonas calceolata</name>
    <dbReference type="NCBI Taxonomy" id="35677"/>
    <lineage>
        <taxon>Eukaryota</taxon>
        <taxon>Sar</taxon>
        <taxon>Stramenopiles</taxon>
        <taxon>Ochrophyta</taxon>
        <taxon>Pelagophyceae</taxon>
        <taxon>Pelagomonadales</taxon>
        <taxon>Pelagomonadaceae</taxon>
        <taxon>Pelagomonas</taxon>
    </lineage>
</organism>
<comment type="caution">
    <text evidence="1">The sequence shown here is derived from an EMBL/GenBank/DDBJ whole genome shotgun (WGS) entry which is preliminary data.</text>
</comment>